<feature type="domain" description="HNH nuclease" evidence="1">
    <location>
        <begin position="35"/>
        <end position="76"/>
    </location>
</feature>
<dbReference type="OrthoDB" id="447635at2759"/>
<gene>
    <name evidence="2" type="ORF">TRFO_22387</name>
</gene>
<accession>A0A1J4KGH3</accession>
<dbReference type="InterPro" id="IPR044925">
    <property type="entry name" value="His-Me_finger_sf"/>
</dbReference>
<evidence type="ECO:0000259" key="1">
    <source>
        <dbReference type="Pfam" id="PF13392"/>
    </source>
</evidence>
<dbReference type="EMBL" id="MLAK01000654">
    <property type="protein sequence ID" value="OHT08900.1"/>
    <property type="molecule type" value="Genomic_DNA"/>
</dbReference>
<reference evidence="2" key="1">
    <citation type="submission" date="2016-10" db="EMBL/GenBank/DDBJ databases">
        <authorList>
            <person name="Benchimol M."/>
            <person name="Almeida L.G."/>
            <person name="Vasconcelos A.T."/>
            <person name="Perreira-Neves A."/>
            <person name="Rosa I.A."/>
            <person name="Tasca T."/>
            <person name="Bogo M.R."/>
            <person name="de Souza W."/>
        </authorList>
    </citation>
    <scope>NUCLEOTIDE SEQUENCE [LARGE SCALE GENOMIC DNA]</scope>
    <source>
        <strain evidence="2">K</strain>
    </source>
</reference>
<name>A0A1J4KGH3_9EUKA</name>
<dbReference type="InterPro" id="IPR003615">
    <property type="entry name" value="HNH_nuc"/>
</dbReference>
<dbReference type="RefSeq" id="XP_068362036.1">
    <property type="nucleotide sequence ID" value="XM_068502533.1"/>
</dbReference>
<keyword evidence="3" id="KW-1185">Reference proteome</keyword>
<dbReference type="Pfam" id="PF13392">
    <property type="entry name" value="HNH_3"/>
    <property type="match status" value="1"/>
</dbReference>
<sequence>MGYVFTLDKDGKWVRNEQNEGIQYRRVKINRHWYSVHRLVAMTFLPTEDMEHLEVIFRNHDPTDNRADNLFWGTHKYSTNHQQRQILLDELPEDAYRITTYESRYGVWYFDDLYFSPSNTRLYVFNGESYAQISYSKEMKSSKVTDVDGNRHTLSFSKIRQQYE</sequence>
<comment type="caution">
    <text evidence="2">The sequence shown here is derived from an EMBL/GenBank/DDBJ whole genome shotgun (WGS) entry which is preliminary data.</text>
</comment>
<dbReference type="SUPFAM" id="SSF54060">
    <property type="entry name" value="His-Me finger endonucleases"/>
    <property type="match status" value="1"/>
</dbReference>
<proteinExistence type="predicted"/>
<evidence type="ECO:0000313" key="3">
    <source>
        <dbReference type="Proteomes" id="UP000179807"/>
    </source>
</evidence>
<dbReference type="Proteomes" id="UP000179807">
    <property type="component" value="Unassembled WGS sequence"/>
</dbReference>
<dbReference type="AlphaFoldDB" id="A0A1J4KGH3"/>
<evidence type="ECO:0000313" key="2">
    <source>
        <dbReference type="EMBL" id="OHT08900.1"/>
    </source>
</evidence>
<organism evidence="2 3">
    <name type="scientific">Tritrichomonas foetus</name>
    <dbReference type="NCBI Taxonomy" id="1144522"/>
    <lineage>
        <taxon>Eukaryota</taxon>
        <taxon>Metamonada</taxon>
        <taxon>Parabasalia</taxon>
        <taxon>Tritrichomonadida</taxon>
        <taxon>Tritrichomonadidae</taxon>
        <taxon>Tritrichomonas</taxon>
    </lineage>
</organism>
<protein>
    <recommendedName>
        <fullName evidence="1">HNH nuclease domain-containing protein</fullName>
    </recommendedName>
</protein>
<dbReference type="VEuPathDB" id="TrichDB:TRFO_22387"/>
<dbReference type="Gene3D" id="3.90.75.20">
    <property type="match status" value="1"/>
</dbReference>
<dbReference type="GeneID" id="94837237"/>